<dbReference type="OrthoDB" id="166212at2759"/>
<dbReference type="PROSITE" id="PS50042">
    <property type="entry name" value="CNMP_BINDING_3"/>
    <property type="match status" value="1"/>
</dbReference>
<accession>A0A507CNN8</accession>
<dbReference type="VEuPathDB" id="FungiDB:SeMB42_g03976"/>
<dbReference type="EMBL" id="QEAN01000152">
    <property type="protein sequence ID" value="TPX45492.1"/>
    <property type="molecule type" value="Genomic_DNA"/>
</dbReference>
<feature type="coiled-coil region" evidence="1">
    <location>
        <begin position="577"/>
        <end position="604"/>
    </location>
</feature>
<dbReference type="CDD" id="cd00038">
    <property type="entry name" value="CAP_ED"/>
    <property type="match status" value="1"/>
</dbReference>
<keyword evidence="5" id="KW-1185">Reference proteome</keyword>
<evidence type="ECO:0000259" key="2">
    <source>
        <dbReference type="PROSITE" id="PS50042"/>
    </source>
</evidence>
<gene>
    <name evidence="3" type="ORF">SeLEV6574_g06431</name>
    <name evidence="4" type="ORF">SeMB42_g03976</name>
</gene>
<sequence>MIGLAGESHLSHYEHENRLGPHIMIRRSSDDAGMLLSDPITSNHSLATLGSNSAMSLSPESSVHESLSSGSRTLFLGGAKSISCELGKRNWNRLAAARIRRVFVLVRHCVRFVKILARPLATMMERGWDYHDAFSEDPERLDSKPSASVGASPSLAALVEAAASMSPANAGNPPYQQYSGMIPDSIRDILNQTAGNRTAEDVERLQRFFAGLRAFSKWPVEGQKHFLKEGHYKKWGANRMIVRQNHPVGNMFIIISGQVNVLQNQNIRTADHMAVRPSTPWAMTRKMKSDRPPMVIMAELTTGACIGELAFVSNIPTRSATIITKTPCEFISVDPDAVEVVLAMSRAQSNTRNLKLLSRFPILKTMSADPATLMRYCTFKKYMSESVIFAEGNPDSNSAVFFLLSGSCQIVKILPFLQHKSHKGNVILKAAPPGVDIKSETFKASLPTHISVVHRPVVIKQINVGEMFGEGHVPGLVLTRPHNNATTTFMMNATATSTLPSGGLGTQRVPWEDVSVVTTSCAELLHMLTVDFRMFATDSTKTKIMDMDASAPSLSLDDVAASFADQRKWFSHKRHVLMDVVKTSERLQRLMKRLKEEEKSTLHQR</sequence>
<dbReference type="InterPro" id="IPR000595">
    <property type="entry name" value="cNMP-bd_dom"/>
</dbReference>
<keyword evidence="1" id="KW-0175">Coiled coil</keyword>
<protein>
    <recommendedName>
        <fullName evidence="2">Cyclic nucleotide-binding domain-containing protein</fullName>
    </recommendedName>
</protein>
<organism evidence="3 6">
    <name type="scientific">Synchytrium endobioticum</name>
    <dbReference type="NCBI Taxonomy" id="286115"/>
    <lineage>
        <taxon>Eukaryota</taxon>
        <taxon>Fungi</taxon>
        <taxon>Fungi incertae sedis</taxon>
        <taxon>Chytridiomycota</taxon>
        <taxon>Chytridiomycota incertae sedis</taxon>
        <taxon>Chytridiomycetes</taxon>
        <taxon>Synchytriales</taxon>
        <taxon>Synchytriaceae</taxon>
        <taxon>Synchytrium</taxon>
    </lineage>
</organism>
<dbReference type="Proteomes" id="UP000320475">
    <property type="component" value="Unassembled WGS sequence"/>
</dbReference>
<dbReference type="InterPro" id="IPR014710">
    <property type="entry name" value="RmlC-like_jellyroll"/>
</dbReference>
<dbReference type="PANTHER" id="PTHR23011:SF28">
    <property type="entry name" value="CYCLIC NUCLEOTIDE-BINDING DOMAIN CONTAINING PROTEIN"/>
    <property type="match status" value="1"/>
</dbReference>
<evidence type="ECO:0000256" key="1">
    <source>
        <dbReference type="SAM" id="Coils"/>
    </source>
</evidence>
<comment type="caution">
    <text evidence="3">The sequence shown here is derived from an EMBL/GenBank/DDBJ whole genome shotgun (WGS) entry which is preliminary data.</text>
</comment>
<evidence type="ECO:0000313" key="4">
    <source>
        <dbReference type="EMBL" id="TPX45492.1"/>
    </source>
</evidence>
<name>A0A507CNN8_9FUNG</name>
<dbReference type="AlphaFoldDB" id="A0A507CNN8"/>
<proteinExistence type="predicted"/>
<dbReference type="PANTHER" id="PTHR23011">
    <property type="entry name" value="CYCLIC NUCLEOTIDE-BINDING DOMAIN CONTAINING PROTEIN"/>
    <property type="match status" value="1"/>
</dbReference>
<dbReference type="STRING" id="286115.A0A507CNN8"/>
<dbReference type="SUPFAM" id="SSF51206">
    <property type="entry name" value="cAMP-binding domain-like"/>
    <property type="match status" value="2"/>
</dbReference>
<evidence type="ECO:0000313" key="3">
    <source>
        <dbReference type="EMBL" id="TPX40740.1"/>
    </source>
</evidence>
<evidence type="ECO:0000313" key="6">
    <source>
        <dbReference type="Proteomes" id="UP000320475"/>
    </source>
</evidence>
<reference evidence="5 6" key="1">
    <citation type="journal article" date="2019" name="Sci. Rep.">
        <title>Comparative genomics of chytrid fungi reveal insights into the obligate biotrophic and pathogenic lifestyle of Synchytrium endobioticum.</title>
        <authorList>
            <person name="van de Vossenberg B.T.L.H."/>
            <person name="Warris S."/>
            <person name="Nguyen H.D.T."/>
            <person name="van Gent-Pelzer M.P.E."/>
            <person name="Joly D.L."/>
            <person name="van de Geest H.C."/>
            <person name="Bonants P.J.M."/>
            <person name="Smith D.S."/>
            <person name="Levesque C.A."/>
            <person name="van der Lee T.A.J."/>
        </authorList>
    </citation>
    <scope>NUCLEOTIDE SEQUENCE [LARGE SCALE GENOMIC DNA]</scope>
    <source>
        <strain evidence="3 6">LEV6574</strain>
        <strain evidence="4 5">MB42</strain>
    </source>
</reference>
<feature type="domain" description="Cyclic nucleotide-binding" evidence="2">
    <location>
        <begin position="227"/>
        <end position="342"/>
    </location>
</feature>
<dbReference type="Proteomes" id="UP000317494">
    <property type="component" value="Unassembled WGS sequence"/>
</dbReference>
<dbReference type="EMBL" id="QEAM01000363">
    <property type="protein sequence ID" value="TPX40740.1"/>
    <property type="molecule type" value="Genomic_DNA"/>
</dbReference>
<dbReference type="Gene3D" id="2.60.120.10">
    <property type="entry name" value="Jelly Rolls"/>
    <property type="match status" value="2"/>
</dbReference>
<dbReference type="InterPro" id="IPR018490">
    <property type="entry name" value="cNMP-bd_dom_sf"/>
</dbReference>
<evidence type="ECO:0000313" key="5">
    <source>
        <dbReference type="Proteomes" id="UP000317494"/>
    </source>
</evidence>